<name>A0A0L6UXP7_9BASI</name>
<protein>
    <submittedName>
        <fullName evidence="2">Uncharacterized protein</fullName>
    </submittedName>
</protein>
<evidence type="ECO:0000313" key="3">
    <source>
        <dbReference type="Proteomes" id="UP000037035"/>
    </source>
</evidence>
<feature type="transmembrane region" description="Helical" evidence="1">
    <location>
        <begin position="250"/>
        <end position="272"/>
    </location>
</feature>
<organism evidence="2 3">
    <name type="scientific">Puccinia sorghi</name>
    <dbReference type="NCBI Taxonomy" id="27349"/>
    <lineage>
        <taxon>Eukaryota</taxon>
        <taxon>Fungi</taxon>
        <taxon>Dikarya</taxon>
        <taxon>Basidiomycota</taxon>
        <taxon>Pucciniomycotina</taxon>
        <taxon>Pucciniomycetes</taxon>
        <taxon>Pucciniales</taxon>
        <taxon>Pucciniaceae</taxon>
        <taxon>Puccinia</taxon>
    </lineage>
</organism>
<dbReference type="Proteomes" id="UP000037035">
    <property type="component" value="Unassembled WGS sequence"/>
</dbReference>
<dbReference type="EMBL" id="LAVV01008365">
    <property type="protein sequence ID" value="KNZ52992.1"/>
    <property type="molecule type" value="Genomic_DNA"/>
</dbReference>
<keyword evidence="1" id="KW-0472">Membrane</keyword>
<feature type="transmembrane region" description="Helical" evidence="1">
    <location>
        <begin position="209"/>
        <end position="230"/>
    </location>
</feature>
<sequence length="559" mass="64460">MPLSLLMDFTPSVGTRHCDTSVKPSRHSSWCSFYTTIISLSFHHHSLKTYSLAHHLINLNYQLSSSDLPPLTELSTFQLNSNSNSLLDQSCVIFFIFFVEGKCIHTHCSWQCWTQVKTPYQLKPPYSYFPIDKLLEFDCFAPRSCFMPVSLKSYCSICNHNLTSSLPLPFLEHFSPQNHKKKHLLRFFLFPPFCFTGLKVQHKPYHLKASAHSCVILPFLCVLIFSHFFSLSPLLHLNGNSSPLKSHSDILSFSSYFFVSKYFFLSFWFCFYSEIYRLKEQLNQDDVLISSENDDLDAAHLCDCLPGYVTQTCLATIAWVVGPFYPRSHPYRIEDFQLDLKMLNDTDSNPQVFIFQNRHQNRSLSLAPPATLTWLPQIIRCHPLSPPSGKRFTLAHPQTDRNHTSHTFPGHVYYYSTAAWGQRFYLQTPDVSSHLCFIPAVQGLVHEAWFSFDIQKIPGCYSLRQSHCEYCTVIVPIHLPMHTGGVWMTAWLENAACQLQEWCGKKNPESDKMLVLLCCFQVLFGFFCGNPKHTLSNFSNSSKKLPFTTSCLFQPRKRF</sequence>
<dbReference type="AlphaFoldDB" id="A0A0L6UXP7"/>
<gene>
    <name evidence="2" type="ORF">VP01_3377g1</name>
</gene>
<proteinExistence type="predicted"/>
<dbReference type="VEuPathDB" id="FungiDB:VP01_3377g1"/>
<reference evidence="2 3" key="1">
    <citation type="submission" date="2015-08" db="EMBL/GenBank/DDBJ databases">
        <title>Next Generation Sequencing and Analysis of the Genome of Puccinia sorghi L Schw, the Causal Agent of Maize Common Rust.</title>
        <authorList>
            <person name="Rochi L."/>
            <person name="Burguener G."/>
            <person name="Darino M."/>
            <person name="Turjanski A."/>
            <person name="Kreff E."/>
            <person name="Dieguez M.J."/>
            <person name="Sacco F."/>
        </authorList>
    </citation>
    <scope>NUCLEOTIDE SEQUENCE [LARGE SCALE GENOMIC DNA]</scope>
    <source>
        <strain evidence="2 3">RO10H11247</strain>
    </source>
</reference>
<comment type="caution">
    <text evidence="2">The sequence shown here is derived from an EMBL/GenBank/DDBJ whole genome shotgun (WGS) entry which is preliminary data.</text>
</comment>
<keyword evidence="1" id="KW-0812">Transmembrane</keyword>
<evidence type="ECO:0000313" key="2">
    <source>
        <dbReference type="EMBL" id="KNZ52992.1"/>
    </source>
</evidence>
<accession>A0A0L6UXP7</accession>
<keyword evidence="1" id="KW-1133">Transmembrane helix</keyword>
<evidence type="ECO:0000256" key="1">
    <source>
        <dbReference type="SAM" id="Phobius"/>
    </source>
</evidence>
<keyword evidence="3" id="KW-1185">Reference proteome</keyword>